<name>A0AAD9PCZ2_RIDPI</name>
<dbReference type="SMART" id="SM00146">
    <property type="entry name" value="PI3Kc"/>
    <property type="match status" value="1"/>
</dbReference>
<organism evidence="11 12">
    <name type="scientific">Ridgeia piscesae</name>
    <name type="common">Tubeworm</name>
    <dbReference type="NCBI Taxonomy" id="27915"/>
    <lineage>
        <taxon>Eukaryota</taxon>
        <taxon>Metazoa</taxon>
        <taxon>Spiralia</taxon>
        <taxon>Lophotrochozoa</taxon>
        <taxon>Annelida</taxon>
        <taxon>Polychaeta</taxon>
        <taxon>Sedentaria</taxon>
        <taxon>Canalipalpata</taxon>
        <taxon>Sabellida</taxon>
        <taxon>Siboglinidae</taxon>
        <taxon>Ridgeia</taxon>
    </lineage>
</organism>
<dbReference type="GO" id="GO:0046854">
    <property type="term" value="P:phosphatidylinositol phosphate biosynthetic process"/>
    <property type="evidence" value="ECO:0007669"/>
    <property type="project" value="InterPro"/>
</dbReference>
<dbReference type="EC" id="2.7.1.67" evidence="2"/>
<evidence type="ECO:0000256" key="6">
    <source>
        <dbReference type="ARBA" id="ARBA00037860"/>
    </source>
</evidence>
<proteinExistence type="predicted"/>
<dbReference type="PANTHER" id="PTHR10048">
    <property type="entry name" value="PHOSPHATIDYLINOSITOL KINASE"/>
    <property type="match status" value="1"/>
</dbReference>
<evidence type="ECO:0000259" key="9">
    <source>
        <dbReference type="PROSITE" id="PS50290"/>
    </source>
</evidence>
<comment type="caution">
    <text evidence="11">The sequence shown here is derived from an EMBL/GenBank/DDBJ whole genome shotgun (WGS) entry which is preliminary data.</text>
</comment>
<keyword evidence="4" id="KW-0418">Kinase</keyword>
<dbReference type="GO" id="GO:0048015">
    <property type="term" value="P:phosphatidylinositol-mediated signaling"/>
    <property type="evidence" value="ECO:0007669"/>
    <property type="project" value="TreeGrafter"/>
</dbReference>
<dbReference type="PANTHER" id="PTHR10048:SF22">
    <property type="entry name" value="PHOSPHATIDYLINOSITOL 4-KINASE BETA"/>
    <property type="match status" value="1"/>
</dbReference>
<dbReference type="InterPro" id="IPR001263">
    <property type="entry name" value="PI3K_accessory_dom"/>
</dbReference>
<keyword evidence="3" id="KW-0808">Transferase</keyword>
<evidence type="ECO:0000313" key="11">
    <source>
        <dbReference type="EMBL" id="KAK2192345.1"/>
    </source>
</evidence>
<evidence type="ECO:0000256" key="8">
    <source>
        <dbReference type="SAM" id="MobiDB-lite"/>
    </source>
</evidence>
<reference evidence="11" key="1">
    <citation type="journal article" date="2023" name="Mol. Biol. Evol.">
        <title>Third-Generation Sequencing Reveals the Adaptive Role of the Epigenome in Three Deep-Sea Polychaetes.</title>
        <authorList>
            <person name="Perez M."/>
            <person name="Aroh O."/>
            <person name="Sun Y."/>
            <person name="Lan Y."/>
            <person name="Juniper S.K."/>
            <person name="Young C.R."/>
            <person name="Angers B."/>
            <person name="Qian P.Y."/>
        </authorList>
    </citation>
    <scope>NUCLEOTIDE SEQUENCE</scope>
    <source>
        <strain evidence="11">R07B-5</strain>
    </source>
</reference>
<dbReference type="PROSITE" id="PS00915">
    <property type="entry name" value="PI3_4_KINASE_1"/>
    <property type="match status" value="1"/>
</dbReference>
<evidence type="ECO:0000313" key="12">
    <source>
        <dbReference type="Proteomes" id="UP001209878"/>
    </source>
</evidence>
<dbReference type="AlphaFoldDB" id="A0AAD9PCZ2"/>
<dbReference type="CDD" id="cd05168">
    <property type="entry name" value="PI4Kc_III_beta"/>
    <property type="match status" value="1"/>
</dbReference>
<evidence type="ECO:0000259" key="10">
    <source>
        <dbReference type="PROSITE" id="PS51545"/>
    </source>
</evidence>
<dbReference type="Proteomes" id="UP001209878">
    <property type="component" value="Unassembled WGS sequence"/>
</dbReference>
<sequence length="996" mass="112140">MVDRLDTASVDTNDSIDEVKGQHTETTRSPSLESGDSGCVRDDVSVLCHDLQRTRVRNGEDDSESIGKTTQLICDQGGSKTHKLDSCPPGGEKMNGDCNLLPRLPRSKHCDIHRSTRGQFPGRCMKFVQSNPPLQSCDETRPMPEVHEQFQCRESNASSNAGDDADLRDRTNMRYRNGSDHVKQQKLLSIPQVVEECTTASEGRTSPVEDCVKPLPRRHRSSSQNIANKQSWLLRLFESKMFDMSIAITYLFNSKEPGVQSYLGNKLFSFHDDEVNFYLPQLLNMYIHMHDVAEAIHPYLVHRCRYSVQFSLKAAWLLGAFSADVPKPSWKTSQGVKLKNMILSEELRVMEEVPTLVVNRRSYISVFDKWSTQREVAGLDLARPVRRSVGGVSSHPSSPSSPTSAAKKHKRSQSDATGDSVITPMRRSASSACTSSQLMRKPAGDLTTGRAFDNGCKCHESNEGVLNGLVGRMTECHCGAPRLRSQLEFIRALINIGKKLQPLETKELRVSRLIAELSMLNLNLPARVWLPISDTVNHHVVRIPHTQAVVLNSKEKAPYLVYVEVLRCENAHTAPVPGKILENTLRYTRSEEDLTSQYHDGAAAGQAGAGVGPVDTPPQRPEFSFYCPGGEFDDADCWSQEDDEIIQQFAQNCRPSADTISQFSMESTASADSKEPVYFAAMDIRKRLTENVVAPKTKFQRDPEDPSAAALKEPWEERVRRIRESSPYGHLHNWCLLSVIVKCGDDLRQELLAYQVMQQLQKIWLEERVQLWIRPYNITVLSADSGMIEQIVNTVSLHQVKKHSQMSLLNYFQQEFGPPNSEEFMTAQRNFVQSCAGYCLVCYFMQLKDRHNGNILLDSEGHIIHIDFGFILSNSPGKNLGFETSAFKLTHEFVEVMGGIGTDMFEYFKILMLQGLVAARKHMDKIVPLVEIMQTGSQLPCFSRGVSTIKWLKERFHMSLTEEQLQLLVDNMVESSMNSLTTKLYDGFQYLTNGIL</sequence>
<feature type="compositionally biased region" description="Low complexity" evidence="8">
    <location>
        <begin position="387"/>
        <end position="402"/>
    </location>
</feature>
<dbReference type="InterPro" id="IPR036940">
    <property type="entry name" value="PI3/4_kinase_cat_sf"/>
</dbReference>
<comment type="subcellular location">
    <subcellularLocation>
        <location evidence="1">Mitochondrion outer membrane</location>
        <topology evidence="1">Peripheral membrane protein</topology>
    </subcellularLocation>
    <subcellularLocation>
        <location evidence="6">Rough endoplasmic reticulum membrane</location>
        <topology evidence="6">Peripheral membrane protein</topology>
    </subcellularLocation>
</comment>
<feature type="domain" description="PI3K/PI4K catalytic" evidence="9">
    <location>
        <begin position="713"/>
        <end position="981"/>
    </location>
</feature>
<dbReference type="GO" id="GO:0005741">
    <property type="term" value="C:mitochondrial outer membrane"/>
    <property type="evidence" value="ECO:0007669"/>
    <property type="project" value="UniProtKB-SubCell"/>
</dbReference>
<evidence type="ECO:0000256" key="2">
    <source>
        <dbReference type="ARBA" id="ARBA00012169"/>
    </source>
</evidence>
<evidence type="ECO:0000256" key="3">
    <source>
        <dbReference type="ARBA" id="ARBA00022679"/>
    </source>
</evidence>
<gene>
    <name evidence="11" type="ORF">NP493_33g05000</name>
</gene>
<dbReference type="InterPro" id="IPR000403">
    <property type="entry name" value="PI3/4_kinase_cat_dom"/>
</dbReference>
<evidence type="ECO:0000256" key="7">
    <source>
        <dbReference type="ARBA" id="ARBA00039877"/>
    </source>
</evidence>
<evidence type="ECO:0000256" key="5">
    <source>
        <dbReference type="ARBA" id="ARBA00036767"/>
    </source>
</evidence>
<dbReference type="PROSITE" id="PS51545">
    <property type="entry name" value="PIK_HELICAL"/>
    <property type="match status" value="1"/>
</dbReference>
<dbReference type="FunFam" id="1.10.1070.11:FF:000004">
    <property type="entry name" value="Phosphatidylinositol 4-kinase, catalytic, beta"/>
    <property type="match status" value="1"/>
</dbReference>
<evidence type="ECO:0000256" key="4">
    <source>
        <dbReference type="ARBA" id="ARBA00022777"/>
    </source>
</evidence>
<dbReference type="GO" id="GO:0004430">
    <property type="term" value="F:1-phosphatidylinositol 4-kinase activity"/>
    <property type="evidence" value="ECO:0007669"/>
    <property type="project" value="UniProtKB-EC"/>
</dbReference>
<dbReference type="EMBL" id="JAODUO010000033">
    <property type="protein sequence ID" value="KAK2192345.1"/>
    <property type="molecule type" value="Genomic_DNA"/>
</dbReference>
<dbReference type="InterPro" id="IPR018936">
    <property type="entry name" value="PI3/4_kinase_CS"/>
</dbReference>
<dbReference type="PROSITE" id="PS50290">
    <property type="entry name" value="PI3_4_KINASE_3"/>
    <property type="match status" value="1"/>
</dbReference>
<feature type="compositionally biased region" description="Polar residues" evidence="8">
    <location>
        <begin position="428"/>
        <end position="438"/>
    </location>
</feature>
<dbReference type="InterPro" id="IPR049160">
    <property type="entry name" value="PI4KB-PIK1_PIK"/>
</dbReference>
<dbReference type="Gene3D" id="3.30.1010.10">
    <property type="entry name" value="Phosphatidylinositol 3-kinase Catalytic Subunit, Chain A, domain 4"/>
    <property type="match status" value="1"/>
</dbReference>
<accession>A0AAD9PCZ2</accession>
<comment type="catalytic activity">
    <reaction evidence="5">
        <text>a 1,2-diacyl-sn-glycero-3-phospho-(1D-myo-inositol) + ATP = a 1,2-diacyl-sn-glycero-3-phospho-(1D-myo-inositol 4-phosphate) + ADP + H(+)</text>
        <dbReference type="Rhea" id="RHEA:19877"/>
        <dbReference type="ChEBI" id="CHEBI:15378"/>
        <dbReference type="ChEBI" id="CHEBI:30616"/>
        <dbReference type="ChEBI" id="CHEBI:57880"/>
        <dbReference type="ChEBI" id="CHEBI:58178"/>
        <dbReference type="ChEBI" id="CHEBI:456216"/>
        <dbReference type="EC" id="2.7.1.67"/>
    </reaction>
    <physiologicalReaction direction="left-to-right" evidence="5">
        <dbReference type="Rhea" id="RHEA:19878"/>
    </physiologicalReaction>
</comment>
<dbReference type="InterPro" id="IPR015433">
    <property type="entry name" value="PI3/4_kinase"/>
</dbReference>
<dbReference type="InterPro" id="IPR011009">
    <property type="entry name" value="Kinase-like_dom_sf"/>
</dbReference>
<dbReference type="Pfam" id="PF21245">
    <property type="entry name" value="PI4KB-PIK1_PIK"/>
    <property type="match status" value="1"/>
</dbReference>
<protein>
    <recommendedName>
        <fullName evidence="7">Phosphatidylinositol 4-kinase beta</fullName>
        <ecNumber evidence="2">2.7.1.67</ecNumber>
    </recommendedName>
</protein>
<evidence type="ECO:0000256" key="1">
    <source>
        <dbReference type="ARBA" id="ARBA00004450"/>
    </source>
</evidence>
<feature type="region of interest" description="Disordered" evidence="8">
    <location>
        <begin position="387"/>
        <end position="446"/>
    </location>
</feature>
<dbReference type="GO" id="GO:0030867">
    <property type="term" value="C:rough endoplasmic reticulum membrane"/>
    <property type="evidence" value="ECO:0007669"/>
    <property type="project" value="UniProtKB-SubCell"/>
</dbReference>
<dbReference type="Pfam" id="PF00454">
    <property type="entry name" value="PI3_PI4_kinase"/>
    <property type="match status" value="1"/>
</dbReference>
<dbReference type="InterPro" id="IPR057754">
    <property type="entry name" value="PI4-kinase_beta/PIK1_cat"/>
</dbReference>
<feature type="compositionally biased region" description="Basic and acidic residues" evidence="8">
    <location>
        <begin position="17"/>
        <end position="26"/>
    </location>
</feature>
<feature type="region of interest" description="Disordered" evidence="8">
    <location>
        <begin position="1"/>
        <end position="38"/>
    </location>
</feature>
<dbReference type="Gene3D" id="1.10.1070.11">
    <property type="entry name" value="Phosphatidylinositol 3-/4-kinase, catalytic domain"/>
    <property type="match status" value="1"/>
</dbReference>
<feature type="domain" description="PIK helical" evidence="10">
    <location>
        <begin position="156"/>
        <end position="344"/>
    </location>
</feature>
<dbReference type="SUPFAM" id="SSF56112">
    <property type="entry name" value="Protein kinase-like (PK-like)"/>
    <property type="match status" value="1"/>
</dbReference>
<keyword evidence="12" id="KW-1185">Reference proteome</keyword>